<keyword evidence="2" id="KW-1185">Reference proteome</keyword>
<accession>A0A165NI31</accession>
<dbReference type="EMBL" id="KV425898">
    <property type="protein sequence ID" value="KZW00778.1"/>
    <property type="molecule type" value="Genomic_DNA"/>
</dbReference>
<name>A0A165NI31_EXIGL</name>
<dbReference type="AlphaFoldDB" id="A0A165NI31"/>
<reference evidence="1 2" key="1">
    <citation type="journal article" date="2016" name="Mol. Biol. Evol.">
        <title>Comparative Genomics of Early-Diverging Mushroom-Forming Fungi Provides Insights into the Origins of Lignocellulose Decay Capabilities.</title>
        <authorList>
            <person name="Nagy L.G."/>
            <person name="Riley R."/>
            <person name="Tritt A."/>
            <person name="Adam C."/>
            <person name="Daum C."/>
            <person name="Floudas D."/>
            <person name="Sun H."/>
            <person name="Yadav J.S."/>
            <person name="Pangilinan J."/>
            <person name="Larsson K.H."/>
            <person name="Matsuura K."/>
            <person name="Barry K."/>
            <person name="Labutti K."/>
            <person name="Kuo R."/>
            <person name="Ohm R.A."/>
            <person name="Bhattacharya S.S."/>
            <person name="Shirouzu T."/>
            <person name="Yoshinaga Y."/>
            <person name="Martin F.M."/>
            <person name="Grigoriev I.V."/>
            <person name="Hibbett D.S."/>
        </authorList>
    </citation>
    <scope>NUCLEOTIDE SEQUENCE [LARGE SCALE GENOMIC DNA]</scope>
    <source>
        <strain evidence="1 2">HHB12029</strain>
    </source>
</reference>
<gene>
    <name evidence="1" type="ORF">EXIGLDRAFT_830443</name>
</gene>
<protein>
    <submittedName>
        <fullName evidence="1">Uncharacterized protein</fullName>
    </submittedName>
</protein>
<evidence type="ECO:0000313" key="2">
    <source>
        <dbReference type="Proteomes" id="UP000077266"/>
    </source>
</evidence>
<dbReference type="Proteomes" id="UP000077266">
    <property type="component" value="Unassembled WGS sequence"/>
</dbReference>
<organism evidence="1 2">
    <name type="scientific">Exidia glandulosa HHB12029</name>
    <dbReference type="NCBI Taxonomy" id="1314781"/>
    <lineage>
        <taxon>Eukaryota</taxon>
        <taxon>Fungi</taxon>
        <taxon>Dikarya</taxon>
        <taxon>Basidiomycota</taxon>
        <taxon>Agaricomycotina</taxon>
        <taxon>Agaricomycetes</taxon>
        <taxon>Auriculariales</taxon>
        <taxon>Exidiaceae</taxon>
        <taxon>Exidia</taxon>
    </lineage>
</organism>
<dbReference type="InParanoid" id="A0A165NI31"/>
<proteinExistence type="predicted"/>
<sequence length="430" mass="47186">MSSAITLPPEVLLLVFENADGYIPGFIDPDALRCASERNATLAACAVVCKSWAAPAQMTLFRDITLGITTDNVDEEEVAHHADNERPGSTTPALTSLVRTLEEFRDNGSKIPHNIRAVHFYIGETDMLNFNPDFEVDYVIHGSPAAVFRAIALCPGLVHLSITLGLYHEDDDRSAAPMFSAEDIAMLKGIAGDLPNLRQLSLQMPNDTDLVMHSGYCFTSYESANTIIAALSDRITLLDVSIRRADDVGGDWPSDDDEAGGGAIDAFPKLHTFRSAGDTYNIRTTILRHAPCLRRAVLFPYRSLAEAKRVAPDSIQELTIGSLREEDDLSSFGELEALEILDFVRVTKTDLPVLKTLPRTLRKLILPATALEVDSMAQKVAEAVRGLPNLESITAVQVPWAQAVVKQVCHLPVHIVPHTQQWQRLIPCTE</sequence>
<evidence type="ECO:0000313" key="1">
    <source>
        <dbReference type="EMBL" id="KZW00778.1"/>
    </source>
</evidence>